<evidence type="ECO:0008006" key="4">
    <source>
        <dbReference type="Google" id="ProtNLM"/>
    </source>
</evidence>
<dbReference type="Proteomes" id="UP001597183">
    <property type="component" value="Unassembled WGS sequence"/>
</dbReference>
<feature type="transmembrane region" description="Helical" evidence="1">
    <location>
        <begin position="121"/>
        <end position="142"/>
    </location>
</feature>
<organism evidence="2 3">
    <name type="scientific">Actinoplanes sichuanensis</name>
    <dbReference type="NCBI Taxonomy" id="512349"/>
    <lineage>
        <taxon>Bacteria</taxon>
        <taxon>Bacillati</taxon>
        <taxon>Actinomycetota</taxon>
        <taxon>Actinomycetes</taxon>
        <taxon>Micromonosporales</taxon>
        <taxon>Micromonosporaceae</taxon>
        <taxon>Actinoplanes</taxon>
    </lineage>
</organism>
<dbReference type="EMBL" id="JBHTMK010000070">
    <property type="protein sequence ID" value="MFD1373716.1"/>
    <property type="molecule type" value="Genomic_DNA"/>
</dbReference>
<gene>
    <name evidence="2" type="ORF">ACFQ5G_51030</name>
</gene>
<feature type="transmembrane region" description="Helical" evidence="1">
    <location>
        <begin position="52"/>
        <end position="75"/>
    </location>
</feature>
<proteinExistence type="predicted"/>
<reference evidence="3" key="1">
    <citation type="journal article" date="2019" name="Int. J. Syst. Evol. Microbiol.">
        <title>The Global Catalogue of Microorganisms (GCM) 10K type strain sequencing project: providing services to taxonomists for standard genome sequencing and annotation.</title>
        <authorList>
            <consortium name="The Broad Institute Genomics Platform"/>
            <consortium name="The Broad Institute Genome Sequencing Center for Infectious Disease"/>
            <person name="Wu L."/>
            <person name="Ma J."/>
        </authorList>
    </citation>
    <scope>NUCLEOTIDE SEQUENCE [LARGE SCALE GENOMIC DNA]</scope>
    <source>
        <strain evidence="3">CCM 7526</strain>
    </source>
</reference>
<comment type="caution">
    <text evidence="2">The sequence shown here is derived from an EMBL/GenBank/DDBJ whole genome shotgun (WGS) entry which is preliminary data.</text>
</comment>
<name>A0ABW4AU52_9ACTN</name>
<evidence type="ECO:0000256" key="1">
    <source>
        <dbReference type="SAM" id="Phobius"/>
    </source>
</evidence>
<keyword evidence="3" id="KW-1185">Reference proteome</keyword>
<keyword evidence="1" id="KW-1133">Transmembrane helix</keyword>
<feature type="transmembrane region" description="Helical" evidence="1">
    <location>
        <begin position="87"/>
        <end position="109"/>
    </location>
</feature>
<dbReference type="RefSeq" id="WP_317796678.1">
    <property type="nucleotide sequence ID" value="NZ_AP028461.1"/>
</dbReference>
<evidence type="ECO:0000313" key="2">
    <source>
        <dbReference type="EMBL" id="MFD1373716.1"/>
    </source>
</evidence>
<protein>
    <recommendedName>
        <fullName evidence="4">DUF1648 domain-containing protein</fullName>
    </recommendedName>
</protein>
<accession>A0ABW4AU52</accession>
<sequence length="320" mass="33567">MNPMNKALAFLLAAAPVLVVPLTERLWGDRLPDPLPSHWDFAGRVDRTTSVSALVTALLVVAAVPLVAALAALLIKSVPWRVRRTVIAIAGGVTAGVAAIWLMTVWLSLGAAVAADVPSPSWHIMVLLLVPAGWGALTALACGTAPEQPAADGRPPAGLARLDLAPGQRAAWSEAPSLPGAAYLVLVPLLVTAVALAVGAGFWAAVPLLFATVAVLPAMRTRFTVDASGVTVGFGPWSRPRVRIPMREIVSAAPTTVRFSQWGGWGYRRSLDLRGRGLILRSGPGVRLELSSDRYFVATVRDPETVAALVNTLVDTARTG</sequence>
<feature type="transmembrane region" description="Helical" evidence="1">
    <location>
        <begin position="178"/>
        <end position="196"/>
    </location>
</feature>
<keyword evidence="1" id="KW-0472">Membrane</keyword>
<evidence type="ECO:0000313" key="3">
    <source>
        <dbReference type="Proteomes" id="UP001597183"/>
    </source>
</evidence>
<keyword evidence="1" id="KW-0812">Transmembrane</keyword>